<evidence type="ECO:0000313" key="12">
    <source>
        <dbReference type="Proteomes" id="UP000320333"/>
    </source>
</evidence>
<reference evidence="11 12" key="1">
    <citation type="journal article" date="2019" name="Sci. Rep.">
        <title>Comparative genomics of chytrid fungi reveal insights into the obligate biotrophic and pathogenic lifestyle of Synchytrium endobioticum.</title>
        <authorList>
            <person name="van de Vossenberg B.T.L.H."/>
            <person name="Warris S."/>
            <person name="Nguyen H.D.T."/>
            <person name="van Gent-Pelzer M.P.E."/>
            <person name="Joly D.L."/>
            <person name="van de Geest H.C."/>
            <person name="Bonants P.J.M."/>
            <person name="Smith D.S."/>
            <person name="Levesque C.A."/>
            <person name="van der Lee T.A.J."/>
        </authorList>
    </citation>
    <scope>NUCLEOTIDE SEQUENCE [LARGE SCALE GENOMIC DNA]</scope>
    <source>
        <strain evidence="11 12">CBS 675.73</strain>
    </source>
</reference>
<evidence type="ECO:0000256" key="1">
    <source>
        <dbReference type="ARBA" id="ARBA00004141"/>
    </source>
</evidence>
<dbReference type="AlphaFoldDB" id="A0A507FMM0"/>
<dbReference type="InterPro" id="IPR004813">
    <property type="entry name" value="OPT"/>
</dbReference>
<feature type="transmembrane region" description="Helical" evidence="10">
    <location>
        <begin position="189"/>
        <end position="207"/>
    </location>
</feature>
<name>A0A507FMM0_9FUNG</name>
<evidence type="ECO:0000256" key="6">
    <source>
        <dbReference type="ARBA" id="ARBA00022927"/>
    </source>
</evidence>
<dbReference type="GO" id="GO:0035673">
    <property type="term" value="F:oligopeptide transmembrane transporter activity"/>
    <property type="evidence" value="ECO:0007669"/>
    <property type="project" value="InterPro"/>
</dbReference>
<feature type="transmembrane region" description="Helical" evidence="10">
    <location>
        <begin position="609"/>
        <end position="630"/>
    </location>
</feature>
<evidence type="ECO:0000256" key="4">
    <source>
        <dbReference type="ARBA" id="ARBA00022692"/>
    </source>
</evidence>
<sequence>MSIHKHNEAFAVQSQQDRLDSYEVYSPAHYSKSDLNLVNGEYLDDESEDGDERTIMMGEILDIVDAVVSDTDDPTQPVITFRVLVLGGLFGLVLAVCNTVFSFKTNFFGISPYFVLLLSYPLGNFMYWSLSPRIYTLPYFKTQFTLNPGPFNFKENAMIYVIVRTAAAPAYALYNIVSQKYYLNQSLNIGWCIAFAIVTQLSGYGVAGLCRKVLVRPAAMLWPGTLTVIATLRALHEHHSTESKDNENKDDDTASRATNDAPSTEKGKWMSKRVFLLICMSGMFAYQFLPGFVAPMLSAVSVLCYTGTFNQRLHMLGSARQGFGILSLSFDWSIIGQLGPIRSPLWAMLNQYAGLLFFVWIVAPLLWVNNAFGADQILGSDSHDGLAGRGRFTLAQAVNSPALFNSAGREISALQLVYKANHSLVLNQTAYEMNQPIRITTLYAVQYFGIFVAFTSTFMHAFLWYRKDIAQRFKFAVQDLDTKDIHAQMMDRYLDVPDSWYGILLCISTIGALTVCTWGGFDLEWWGVLLSIAVSVVCILPLGIVEAISGQRVATNVEAELLYGFIAPGQLTHLMTFKTLTYMGVNEALAFLEDLKLSHFVKIPPRTMFWAQIISTVLCAVVNVIVGCFISERLNVGSTTVMPTEGWTAYNYQIFLSAGTIWGAIGSTNFFGPSSPYFPCLAGFAVGLVAPIIPYGLHALFPNSLWHLVNIPIIAMFHSQIGALRSDLVTPLLVAFTVNFVVKRVNFEWWKRYAFVMSSGFDVGAACALLVMLAIVTIFPRIKMPYHALNRFDIEGCLPKEVLACREYGKC</sequence>
<evidence type="ECO:0000256" key="3">
    <source>
        <dbReference type="ARBA" id="ARBA00022448"/>
    </source>
</evidence>
<dbReference type="EMBL" id="QEAP01000034">
    <property type="protein sequence ID" value="TPX76875.1"/>
    <property type="molecule type" value="Genomic_DNA"/>
</dbReference>
<feature type="transmembrane region" description="Helical" evidence="10">
    <location>
        <begin position="157"/>
        <end position="177"/>
    </location>
</feature>
<keyword evidence="8 10" id="KW-0472">Membrane</keyword>
<comment type="subcellular location">
    <subcellularLocation>
        <location evidence="1">Membrane</location>
        <topology evidence="1">Multi-pass membrane protein</topology>
    </subcellularLocation>
</comment>
<keyword evidence="12" id="KW-1185">Reference proteome</keyword>
<feature type="transmembrane region" description="Helical" evidence="10">
    <location>
        <begin position="113"/>
        <end position="130"/>
    </location>
</feature>
<dbReference type="Pfam" id="PF03169">
    <property type="entry name" value="OPT"/>
    <property type="match status" value="1"/>
</dbReference>
<evidence type="ECO:0008006" key="13">
    <source>
        <dbReference type="Google" id="ProtNLM"/>
    </source>
</evidence>
<gene>
    <name evidence="11" type="ORF">CcCBS67573_g01847</name>
</gene>
<dbReference type="PANTHER" id="PTHR22601">
    <property type="entry name" value="ISP4 LIKE PROTEIN"/>
    <property type="match status" value="1"/>
</dbReference>
<feature type="transmembrane region" description="Helical" evidence="10">
    <location>
        <begin position="678"/>
        <end position="701"/>
    </location>
</feature>
<keyword evidence="3" id="KW-0813">Transport</keyword>
<keyword evidence="5" id="KW-0571">Peptide transport</keyword>
<feature type="transmembrane region" description="Helical" evidence="10">
    <location>
        <begin position="499"/>
        <end position="520"/>
    </location>
</feature>
<protein>
    <recommendedName>
        <fullName evidence="13">OPT family small oligopeptide transporter</fullName>
    </recommendedName>
</protein>
<comment type="caution">
    <text evidence="11">The sequence shown here is derived from an EMBL/GenBank/DDBJ whole genome shotgun (WGS) entry which is preliminary data.</text>
</comment>
<dbReference type="GO" id="GO:0016020">
    <property type="term" value="C:membrane"/>
    <property type="evidence" value="ECO:0007669"/>
    <property type="project" value="UniProtKB-SubCell"/>
</dbReference>
<keyword evidence="6" id="KW-0653">Protein transport</keyword>
<dbReference type="InterPro" id="IPR004648">
    <property type="entry name" value="Oligpept_transpt"/>
</dbReference>
<evidence type="ECO:0000256" key="2">
    <source>
        <dbReference type="ARBA" id="ARBA00008807"/>
    </source>
</evidence>
<feature type="transmembrane region" description="Helical" evidence="10">
    <location>
        <begin position="721"/>
        <end position="742"/>
    </location>
</feature>
<feature type="transmembrane region" description="Helical" evidence="10">
    <location>
        <begin position="444"/>
        <end position="465"/>
    </location>
</feature>
<evidence type="ECO:0000256" key="5">
    <source>
        <dbReference type="ARBA" id="ARBA00022856"/>
    </source>
</evidence>
<feature type="transmembrane region" description="Helical" evidence="10">
    <location>
        <begin position="526"/>
        <end position="545"/>
    </location>
</feature>
<accession>A0A507FMM0</accession>
<feature type="transmembrane region" description="Helical" evidence="10">
    <location>
        <begin position="650"/>
        <end position="671"/>
    </location>
</feature>
<feature type="region of interest" description="Disordered" evidence="9">
    <location>
        <begin position="239"/>
        <end position="265"/>
    </location>
</feature>
<keyword evidence="4 10" id="KW-0812">Transmembrane</keyword>
<evidence type="ECO:0000256" key="8">
    <source>
        <dbReference type="ARBA" id="ARBA00023136"/>
    </source>
</evidence>
<feature type="transmembrane region" description="Helical" evidence="10">
    <location>
        <begin position="754"/>
        <end position="779"/>
    </location>
</feature>
<feature type="transmembrane region" description="Helical" evidence="10">
    <location>
        <begin position="353"/>
        <end position="372"/>
    </location>
</feature>
<proteinExistence type="inferred from homology"/>
<dbReference type="GO" id="GO:0015031">
    <property type="term" value="P:protein transport"/>
    <property type="evidence" value="ECO:0007669"/>
    <property type="project" value="UniProtKB-KW"/>
</dbReference>
<evidence type="ECO:0000256" key="7">
    <source>
        <dbReference type="ARBA" id="ARBA00022989"/>
    </source>
</evidence>
<feature type="transmembrane region" description="Helical" evidence="10">
    <location>
        <begin position="79"/>
        <end position="101"/>
    </location>
</feature>
<feature type="compositionally biased region" description="Basic and acidic residues" evidence="9">
    <location>
        <begin position="239"/>
        <end position="254"/>
    </location>
</feature>
<keyword evidence="7 10" id="KW-1133">Transmembrane helix</keyword>
<comment type="similarity">
    <text evidence="2">Belongs to the oligopeptide OPT transporter family.</text>
</comment>
<dbReference type="Proteomes" id="UP000320333">
    <property type="component" value="Unassembled WGS sequence"/>
</dbReference>
<feature type="transmembrane region" description="Helical" evidence="10">
    <location>
        <begin position="274"/>
        <end position="303"/>
    </location>
</feature>
<dbReference type="OrthoDB" id="9986677at2759"/>
<evidence type="ECO:0000256" key="10">
    <source>
        <dbReference type="SAM" id="Phobius"/>
    </source>
</evidence>
<organism evidence="11 12">
    <name type="scientific">Chytriomyces confervae</name>
    <dbReference type="NCBI Taxonomy" id="246404"/>
    <lineage>
        <taxon>Eukaryota</taxon>
        <taxon>Fungi</taxon>
        <taxon>Fungi incertae sedis</taxon>
        <taxon>Chytridiomycota</taxon>
        <taxon>Chytridiomycota incertae sedis</taxon>
        <taxon>Chytridiomycetes</taxon>
        <taxon>Chytridiales</taxon>
        <taxon>Chytriomycetaceae</taxon>
        <taxon>Chytriomyces</taxon>
    </lineage>
</organism>
<evidence type="ECO:0000256" key="9">
    <source>
        <dbReference type="SAM" id="MobiDB-lite"/>
    </source>
</evidence>
<evidence type="ECO:0000313" key="11">
    <source>
        <dbReference type="EMBL" id="TPX76875.1"/>
    </source>
</evidence>
<dbReference type="NCBIfam" id="TIGR00728">
    <property type="entry name" value="OPT_sfam"/>
    <property type="match status" value="1"/>
</dbReference>